<dbReference type="InterPro" id="IPR002885">
    <property type="entry name" value="PPR_rpt"/>
</dbReference>
<dbReference type="Pfam" id="PF13812">
    <property type="entry name" value="PPR_3"/>
    <property type="match status" value="2"/>
</dbReference>
<evidence type="ECO:0000256" key="1">
    <source>
        <dbReference type="PROSITE-ProRule" id="PRU00708"/>
    </source>
</evidence>
<evidence type="ECO:0008006" key="5">
    <source>
        <dbReference type="Google" id="ProtNLM"/>
    </source>
</evidence>
<dbReference type="PROSITE" id="PS51375">
    <property type="entry name" value="PPR"/>
    <property type="match status" value="2"/>
</dbReference>
<dbReference type="PANTHER" id="PTHR24014">
    <property type="entry name" value="2-OXOGLUTARATE AND IRON-DEPENDENT OXYGENASE DOMAIN-CONTAINING PROTEIN 2"/>
    <property type="match status" value="1"/>
</dbReference>
<dbReference type="AlphaFoldDB" id="A0AAW0MJ38"/>
<feature type="region of interest" description="Disordered" evidence="2">
    <location>
        <begin position="67"/>
        <end position="91"/>
    </location>
</feature>
<dbReference type="GO" id="GO:0005759">
    <property type="term" value="C:mitochondrial matrix"/>
    <property type="evidence" value="ECO:0007669"/>
    <property type="project" value="TreeGrafter"/>
</dbReference>
<feature type="region of interest" description="Disordered" evidence="2">
    <location>
        <begin position="516"/>
        <end position="550"/>
    </location>
</feature>
<gene>
    <name evidence="3" type="ORF">WMY93_031127</name>
</gene>
<dbReference type="FunFam" id="1.25.40.10:FF:000638">
    <property type="entry name" value="Pentatricopeptide repeat domain 1"/>
    <property type="match status" value="1"/>
</dbReference>
<accession>A0AAW0MJ38</accession>
<feature type="compositionally biased region" description="Polar residues" evidence="2">
    <location>
        <begin position="67"/>
        <end position="77"/>
    </location>
</feature>
<dbReference type="GO" id="GO:0000049">
    <property type="term" value="F:tRNA binding"/>
    <property type="evidence" value="ECO:0007669"/>
    <property type="project" value="TreeGrafter"/>
</dbReference>
<reference evidence="4" key="1">
    <citation type="submission" date="2024-04" db="EMBL/GenBank/DDBJ databases">
        <title>Salinicola lusitanus LLJ914,a marine bacterium isolated from the Okinawa Trough.</title>
        <authorList>
            <person name="Li J."/>
        </authorList>
    </citation>
    <scope>NUCLEOTIDE SEQUENCE [LARGE SCALE GENOMIC DNA]</scope>
</reference>
<dbReference type="PANTHER" id="PTHR24014:SF6">
    <property type="entry name" value="PENTATRICOPEPTIDE REPEAT-CONTAINING PROTEIN 1, MITOCHONDRIAL"/>
    <property type="match status" value="1"/>
</dbReference>
<organism evidence="3 4">
    <name type="scientific">Mugilogobius chulae</name>
    <name type="common">yellowstripe goby</name>
    <dbReference type="NCBI Taxonomy" id="88201"/>
    <lineage>
        <taxon>Eukaryota</taxon>
        <taxon>Metazoa</taxon>
        <taxon>Chordata</taxon>
        <taxon>Craniata</taxon>
        <taxon>Vertebrata</taxon>
        <taxon>Euteleostomi</taxon>
        <taxon>Actinopterygii</taxon>
        <taxon>Neopterygii</taxon>
        <taxon>Teleostei</taxon>
        <taxon>Neoteleostei</taxon>
        <taxon>Acanthomorphata</taxon>
        <taxon>Gobiaria</taxon>
        <taxon>Gobiiformes</taxon>
        <taxon>Gobioidei</taxon>
        <taxon>Gobiidae</taxon>
        <taxon>Gobionellinae</taxon>
        <taxon>Mugilogobius</taxon>
    </lineage>
</organism>
<dbReference type="Gene3D" id="1.25.40.10">
    <property type="entry name" value="Tetratricopeptide repeat domain"/>
    <property type="match status" value="3"/>
</dbReference>
<dbReference type="Proteomes" id="UP001460270">
    <property type="component" value="Unassembled WGS sequence"/>
</dbReference>
<comment type="caution">
    <text evidence="3">The sequence shown here is derived from an EMBL/GenBank/DDBJ whole genome shotgun (WGS) entry which is preliminary data.</text>
</comment>
<evidence type="ECO:0000313" key="4">
    <source>
        <dbReference type="Proteomes" id="UP001460270"/>
    </source>
</evidence>
<dbReference type="EMBL" id="JBBPFD010000543">
    <property type="protein sequence ID" value="KAK7878308.1"/>
    <property type="molecule type" value="Genomic_DNA"/>
</dbReference>
<evidence type="ECO:0000256" key="2">
    <source>
        <dbReference type="SAM" id="MobiDB-lite"/>
    </source>
</evidence>
<name>A0AAW0MJ38_9GOBI</name>
<proteinExistence type="predicted"/>
<feature type="compositionally biased region" description="Basic residues" evidence="2">
    <location>
        <begin position="530"/>
        <end position="540"/>
    </location>
</feature>
<dbReference type="InterPro" id="IPR011990">
    <property type="entry name" value="TPR-like_helical_dom_sf"/>
</dbReference>
<dbReference type="Pfam" id="PF13041">
    <property type="entry name" value="PPR_2"/>
    <property type="match status" value="1"/>
</dbReference>
<sequence length="550" mass="61914">MFYSVARCVRNGSGQSIRIALGVSTLHGAVRRSGQGTRAWVPSVTSGVLPLRLLSGSVSVRALSISGASSPGRTAHQQETDPDEGEEGGFGAMSGTLSSRISYKKSSPYLESLRFQEDEDEDRGEAKSVVRRRKRVNNSYWYFLQCKKLIKENKLQEALDLFSEDMLQGERLQPEEFNYSVLIGGCGRAGHLKKAFKLYNDMKKRGLEPSDATYTALFNACAECLSKQAGLNQALKLEQELRRKNYRLSTITYHALLKVHAVANHLQACLHTLREMLENGHVATQETFHYLLMGCVKDKDIGFRLALQYGVRKLKPDLKVLTLLADTMEPSQHAFSLLLRTAKQHQVKLDVAFFNSVIRRAAKAGDMEMAQAVLSAMRQRHVSVDSQTFGCLALGCVQEKNALQLISNMEVLLGLRPNVHIFSALIGRAARRLDYVYLKKLLMLMKEKEVWPNEVIIKQLEFAAQYPPNYDQYKRRNNYLVHIDGFRGYYQHWLRSVPAQTVEQTQTEAVQMIEEGADGLSETQRNQRAAARRYHSKKGKSTSSSAQSAL</sequence>
<feature type="repeat" description="PPR" evidence="1">
    <location>
        <begin position="350"/>
        <end position="384"/>
    </location>
</feature>
<evidence type="ECO:0000313" key="3">
    <source>
        <dbReference type="EMBL" id="KAK7878308.1"/>
    </source>
</evidence>
<keyword evidence="4" id="KW-1185">Reference proteome</keyword>
<protein>
    <recommendedName>
        <fullName evidence="5">Pentatricopeptide repeat domain 1</fullName>
    </recommendedName>
</protein>
<feature type="compositionally biased region" description="Polar residues" evidence="2">
    <location>
        <begin position="541"/>
        <end position="550"/>
    </location>
</feature>
<dbReference type="NCBIfam" id="TIGR00756">
    <property type="entry name" value="PPR"/>
    <property type="match status" value="1"/>
</dbReference>
<dbReference type="GO" id="GO:0042780">
    <property type="term" value="P:tRNA 3'-end processing"/>
    <property type="evidence" value="ECO:0007669"/>
    <property type="project" value="TreeGrafter"/>
</dbReference>
<feature type="repeat" description="PPR" evidence="1">
    <location>
        <begin position="175"/>
        <end position="209"/>
    </location>
</feature>